<dbReference type="SUPFAM" id="SSF52743">
    <property type="entry name" value="Subtilisin-like"/>
    <property type="match status" value="1"/>
</dbReference>
<keyword evidence="3" id="KW-0378">Hydrolase</keyword>
<evidence type="ECO:0000256" key="6">
    <source>
        <dbReference type="SAM" id="MobiDB-lite"/>
    </source>
</evidence>
<evidence type="ECO:0000256" key="1">
    <source>
        <dbReference type="ARBA" id="ARBA00011073"/>
    </source>
</evidence>
<name>A0A4P9YYD3_9FUNG</name>
<feature type="compositionally biased region" description="Polar residues" evidence="6">
    <location>
        <begin position="265"/>
        <end position="275"/>
    </location>
</feature>
<dbReference type="Proteomes" id="UP000278143">
    <property type="component" value="Unassembled WGS sequence"/>
</dbReference>
<dbReference type="GO" id="GO:0006508">
    <property type="term" value="P:proteolysis"/>
    <property type="evidence" value="ECO:0007669"/>
    <property type="project" value="UniProtKB-KW"/>
</dbReference>
<evidence type="ECO:0000256" key="5">
    <source>
        <dbReference type="PROSITE-ProRule" id="PRU01240"/>
    </source>
</evidence>
<gene>
    <name evidence="9" type="ORF">SYNPS1DRAFT_22873</name>
</gene>
<keyword evidence="2" id="KW-0645">Protease</keyword>
<dbReference type="OrthoDB" id="206201at2759"/>
<evidence type="ECO:0000313" key="9">
    <source>
        <dbReference type="EMBL" id="RKP25116.1"/>
    </source>
</evidence>
<evidence type="ECO:0000256" key="7">
    <source>
        <dbReference type="SAM" id="SignalP"/>
    </source>
</evidence>
<dbReference type="InterPro" id="IPR022398">
    <property type="entry name" value="Peptidase_S8_His-AS"/>
</dbReference>
<feature type="region of interest" description="Disordered" evidence="6">
    <location>
        <begin position="259"/>
        <end position="300"/>
    </location>
</feature>
<protein>
    <submittedName>
        <fullName evidence="9">Peptidase S8/S53 domain-containing protein</fullName>
    </submittedName>
</protein>
<feature type="compositionally biased region" description="Low complexity" evidence="6">
    <location>
        <begin position="276"/>
        <end position="299"/>
    </location>
</feature>
<dbReference type="EMBL" id="KZ989877">
    <property type="protein sequence ID" value="RKP25116.1"/>
    <property type="molecule type" value="Genomic_DNA"/>
</dbReference>
<dbReference type="Pfam" id="PF00082">
    <property type="entry name" value="Peptidase_S8"/>
    <property type="match status" value="1"/>
</dbReference>
<dbReference type="InterPro" id="IPR015500">
    <property type="entry name" value="Peptidase_S8_subtilisin-rel"/>
</dbReference>
<dbReference type="PROSITE" id="PS00137">
    <property type="entry name" value="SUBTILASE_HIS"/>
    <property type="match status" value="1"/>
</dbReference>
<keyword evidence="4" id="KW-0720">Serine protease</keyword>
<dbReference type="PROSITE" id="PS00136">
    <property type="entry name" value="SUBTILASE_ASP"/>
    <property type="match status" value="1"/>
</dbReference>
<dbReference type="PRINTS" id="PR00723">
    <property type="entry name" value="SUBTILISIN"/>
</dbReference>
<feature type="domain" description="Peptidase S8/S53" evidence="8">
    <location>
        <begin position="164"/>
        <end position="251"/>
    </location>
</feature>
<dbReference type="InterPro" id="IPR036852">
    <property type="entry name" value="Peptidase_S8/S53_dom_sf"/>
</dbReference>
<evidence type="ECO:0000256" key="3">
    <source>
        <dbReference type="ARBA" id="ARBA00022801"/>
    </source>
</evidence>
<dbReference type="PANTHER" id="PTHR43806:SF11">
    <property type="entry name" value="CEREVISIN-RELATED"/>
    <property type="match status" value="1"/>
</dbReference>
<dbReference type="Gene3D" id="3.40.50.200">
    <property type="entry name" value="Peptidase S8/S53 domain"/>
    <property type="match status" value="1"/>
</dbReference>
<evidence type="ECO:0000256" key="2">
    <source>
        <dbReference type="ARBA" id="ARBA00022670"/>
    </source>
</evidence>
<dbReference type="InterPro" id="IPR050131">
    <property type="entry name" value="Peptidase_S8_subtilisin-like"/>
</dbReference>
<dbReference type="PANTHER" id="PTHR43806">
    <property type="entry name" value="PEPTIDASE S8"/>
    <property type="match status" value="1"/>
</dbReference>
<comment type="similarity">
    <text evidence="1 5">Belongs to the peptidase S8 family.</text>
</comment>
<feature type="signal peptide" evidence="7">
    <location>
        <begin position="1"/>
        <end position="28"/>
    </location>
</feature>
<accession>A0A4P9YYD3</accession>
<feature type="chain" id="PRO_5020584954" evidence="7">
    <location>
        <begin position="29"/>
        <end position="318"/>
    </location>
</feature>
<keyword evidence="7" id="KW-0732">Signal</keyword>
<organism evidence="9 10">
    <name type="scientific">Syncephalis pseudoplumigaleata</name>
    <dbReference type="NCBI Taxonomy" id="1712513"/>
    <lineage>
        <taxon>Eukaryota</taxon>
        <taxon>Fungi</taxon>
        <taxon>Fungi incertae sedis</taxon>
        <taxon>Zoopagomycota</taxon>
        <taxon>Zoopagomycotina</taxon>
        <taxon>Zoopagomycetes</taxon>
        <taxon>Zoopagales</taxon>
        <taxon>Piptocephalidaceae</taxon>
        <taxon>Syncephalis</taxon>
    </lineage>
</organism>
<reference evidence="10" key="1">
    <citation type="journal article" date="2018" name="Nat. Microbiol.">
        <title>Leveraging single-cell genomics to expand the fungal tree of life.</title>
        <authorList>
            <person name="Ahrendt S.R."/>
            <person name="Quandt C.A."/>
            <person name="Ciobanu D."/>
            <person name="Clum A."/>
            <person name="Salamov A."/>
            <person name="Andreopoulos B."/>
            <person name="Cheng J.F."/>
            <person name="Woyke T."/>
            <person name="Pelin A."/>
            <person name="Henrissat B."/>
            <person name="Reynolds N.K."/>
            <person name="Benny G.L."/>
            <person name="Smith M.E."/>
            <person name="James T.Y."/>
            <person name="Grigoriev I.V."/>
        </authorList>
    </citation>
    <scope>NUCLEOTIDE SEQUENCE [LARGE SCALE GENOMIC DNA]</scope>
    <source>
        <strain evidence="10">Benny S71-1</strain>
    </source>
</reference>
<dbReference type="AlphaFoldDB" id="A0A4P9YYD3"/>
<evidence type="ECO:0000256" key="4">
    <source>
        <dbReference type="ARBA" id="ARBA00022825"/>
    </source>
</evidence>
<dbReference type="InterPro" id="IPR000209">
    <property type="entry name" value="Peptidase_S8/S53_dom"/>
</dbReference>
<sequence length="318" mass="34617">MLWIRIDVLEAALLLLVTTGTLLSQASAAEVSSANQVEQYIFSLKRGAEKTAAFEQIRPLIRQRRSLNWPDRLVYTGKLHPKQAEELSKHPAVQSIELDQRISIHDHMPQADAAPDSPAETSAPLERRINLALLQEGLDNWGLERIWQRDVSARNKYEYPISAGANVHVYIIDSGVAVDHPEFEGRATFDVNFVGDEPAQDLDGHGTHVAGIIGGSHHGVAKKARIHAVKVLNSEGVGYVSDVVRGLLYVARATPSDAKGRFSGKVNTPNSGENASNTGSNSTDTTTTTTTTTTARNNSIRVANLSLHTNRSTFLNDA</sequence>
<feature type="non-terminal residue" evidence="9">
    <location>
        <position position="318"/>
    </location>
</feature>
<proteinExistence type="inferred from homology"/>
<dbReference type="GO" id="GO:0005615">
    <property type="term" value="C:extracellular space"/>
    <property type="evidence" value="ECO:0007669"/>
    <property type="project" value="TreeGrafter"/>
</dbReference>
<comment type="caution">
    <text evidence="5">Lacks conserved residue(s) required for the propagation of feature annotation.</text>
</comment>
<evidence type="ECO:0000259" key="8">
    <source>
        <dbReference type="Pfam" id="PF00082"/>
    </source>
</evidence>
<dbReference type="PROSITE" id="PS51892">
    <property type="entry name" value="SUBTILASE"/>
    <property type="match status" value="1"/>
</dbReference>
<keyword evidence="10" id="KW-1185">Reference proteome</keyword>
<dbReference type="GO" id="GO:0004252">
    <property type="term" value="F:serine-type endopeptidase activity"/>
    <property type="evidence" value="ECO:0007669"/>
    <property type="project" value="InterPro"/>
</dbReference>
<evidence type="ECO:0000313" key="10">
    <source>
        <dbReference type="Proteomes" id="UP000278143"/>
    </source>
</evidence>
<dbReference type="InterPro" id="IPR023827">
    <property type="entry name" value="Peptidase_S8_Asp-AS"/>
</dbReference>